<dbReference type="AlphaFoldDB" id="A0A7S7B096"/>
<dbReference type="EMBL" id="CP062960">
    <property type="protein sequence ID" value="QOW64706.1"/>
    <property type="molecule type" value="Genomic_DNA"/>
</dbReference>
<feature type="domain" description="Resolvase/invertase-type recombinase catalytic" evidence="5">
    <location>
        <begin position="1"/>
        <end position="136"/>
    </location>
</feature>
<dbReference type="InterPro" id="IPR009057">
    <property type="entry name" value="Homeodomain-like_sf"/>
</dbReference>
<evidence type="ECO:0000256" key="3">
    <source>
        <dbReference type="ARBA" id="ARBA00023125"/>
    </source>
</evidence>
<dbReference type="CDD" id="cd00569">
    <property type="entry name" value="HTH_Hin_like"/>
    <property type="match status" value="1"/>
</dbReference>
<dbReference type="GO" id="GO:0003677">
    <property type="term" value="F:DNA binding"/>
    <property type="evidence" value="ECO:0007669"/>
    <property type="project" value="UniProtKB-KW"/>
</dbReference>
<evidence type="ECO:0000313" key="7">
    <source>
        <dbReference type="Proteomes" id="UP000516404"/>
    </source>
</evidence>
<dbReference type="GO" id="GO:0000150">
    <property type="term" value="F:DNA strand exchange activity"/>
    <property type="evidence" value="ECO:0007669"/>
    <property type="project" value="InterPro"/>
</dbReference>
<dbReference type="SUPFAM" id="SSF46689">
    <property type="entry name" value="Homeodomain-like"/>
    <property type="match status" value="1"/>
</dbReference>
<dbReference type="InterPro" id="IPR006119">
    <property type="entry name" value="Resolv_N"/>
</dbReference>
<dbReference type="KEGG" id="rter:IDM49_11425"/>
<keyword evidence="3" id="KW-0238">DNA-binding</keyword>
<dbReference type="Gene3D" id="1.10.10.60">
    <property type="entry name" value="Homeodomain-like"/>
    <property type="match status" value="1"/>
</dbReference>
<evidence type="ECO:0000256" key="2">
    <source>
        <dbReference type="ARBA" id="ARBA00022908"/>
    </source>
</evidence>
<gene>
    <name evidence="6" type="ORF">IDM49_11425</name>
</gene>
<dbReference type="PANTHER" id="PTHR30461">
    <property type="entry name" value="DNA-INVERTASE FROM LAMBDOID PROPHAGE"/>
    <property type="match status" value="1"/>
</dbReference>
<dbReference type="InterPro" id="IPR036162">
    <property type="entry name" value="Resolvase-like_N_sf"/>
</dbReference>
<evidence type="ECO:0000313" key="6">
    <source>
        <dbReference type="EMBL" id="QOW64706.1"/>
    </source>
</evidence>
<reference evidence="6 7" key="1">
    <citation type="submission" date="2020-09" db="EMBL/GenBank/DDBJ databases">
        <title>Investigation of environmental microbes.</title>
        <authorList>
            <person name="Ou Y."/>
            <person name="Kang Q."/>
        </authorList>
    </citation>
    <scope>NUCLEOTIDE SEQUENCE [LARGE SCALE GENOMIC DNA]</scope>
    <source>
        <strain evidence="6 7">KJZ-14</strain>
        <plasmid evidence="6 7">p1</plasmid>
    </source>
</reference>
<name>A0A7S7B096_9MICC</name>
<comment type="similarity">
    <text evidence="1">Belongs to the site-specific recombinase resolvase family.</text>
</comment>
<dbReference type="Pfam" id="PF00239">
    <property type="entry name" value="Resolvase"/>
    <property type="match status" value="1"/>
</dbReference>
<dbReference type="RefSeq" id="WP_193836759.1">
    <property type="nucleotide sequence ID" value="NZ_CP062960.1"/>
</dbReference>
<dbReference type="GO" id="GO:0015074">
    <property type="term" value="P:DNA integration"/>
    <property type="evidence" value="ECO:0007669"/>
    <property type="project" value="UniProtKB-KW"/>
</dbReference>
<geneLocation type="plasmid" evidence="6 7">
    <name>p1</name>
</geneLocation>
<dbReference type="Pfam" id="PF02796">
    <property type="entry name" value="HTH_7"/>
    <property type="match status" value="1"/>
</dbReference>
<keyword evidence="4" id="KW-0233">DNA recombination</keyword>
<dbReference type="SMART" id="SM00857">
    <property type="entry name" value="Resolvase"/>
    <property type="match status" value="1"/>
</dbReference>
<keyword evidence="2" id="KW-0229">DNA integration</keyword>
<accession>A0A7S7B096</accession>
<proteinExistence type="inferred from homology"/>
<dbReference type="GeneID" id="96624847"/>
<sequence>MKIGYARGSTHRQQDSLEAQQQALTAYGCEKIYSDKLSGIKPDRPGLSAAIDYMRNEDSLVVTRLDRLGRSALDILRTVQELDARGIRIEALDTQLDTRTPAGKLVLSVLASMAEFERNLIVERTHEGLAHARAQGRTGGRPLKLTKEHQQAALKLLADGMSENQVAKTFSISRPTVSRLKRSIKSNL</sequence>
<keyword evidence="6" id="KW-0614">Plasmid</keyword>
<dbReference type="PROSITE" id="PS51736">
    <property type="entry name" value="RECOMBINASES_3"/>
    <property type="match status" value="1"/>
</dbReference>
<dbReference type="PANTHER" id="PTHR30461:SF2">
    <property type="entry name" value="SERINE RECOMBINASE PINE-RELATED"/>
    <property type="match status" value="1"/>
</dbReference>
<evidence type="ECO:0000259" key="5">
    <source>
        <dbReference type="PROSITE" id="PS51736"/>
    </source>
</evidence>
<dbReference type="FunFam" id="3.40.50.1390:FF:000001">
    <property type="entry name" value="DNA recombinase"/>
    <property type="match status" value="1"/>
</dbReference>
<dbReference type="Proteomes" id="UP000516404">
    <property type="component" value="Plasmid p1"/>
</dbReference>
<dbReference type="InterPro" id="IPR050639">
    <property type="entry name" value="SSR_resolvase"/>
</dbReference>
<protein>
    <submittedName>
        <fullName evidence="6">Recombinase family protein</fullName>
    </submittedName>
</protein>
<organism evidence="6 7">
    <name type="scientific">Rothia terrae</name>
    <dbReference type="NCBI Taxonomy" id="396015"/>
    <lineage>
        <taxon>Bacteria</taxon>
        <taxon>Bacillati</taxon>
        <taxon>Actinomycetota</taxon>
        <taxon>Actinomycetes</taxon>
        <taxon>Micrococcales</taxon>
        <taxon>Micrococcaceae</taxon>
        <taxon>Rothia</taxon>
    </lineage>
</organism>
<evidence type="ECO:0000256" key="4">
    <source>
        <dbReference type="ARBA" id="ARBA00023172"/>
    </source>
</evidence>
<dbReference type="InterPro" id="IPR006120">
    <property type="entry name" value="Resolvase_HTH_dom"/>
</dbReference>
<dbReference type="SUPFAM" id="SSF53041">
    <property type="entry name" value="Resolvase-like"/>
    <property type="match status" value="1"/>
</dbReference>
<keyword evidence="7" id="KW-1185">Reference proteome</keyword>
<dbReference type="CDD" id="cd03768">
    <property type="entry name" value="SR_ResInv"/>
    <property type="match status" value="1"/>
</dbReference>
<dbReference type="PROSITE" id="PS51257">
    <property type="entry name" value="PROKAR_LIPOPROTEIN"/>
    <property type="match status" value="1"/>
</dbReference>
<evidence type="ECO:0000256" key="1">
    <source>
        <dbReference type="ARBA" id="ARBA00009913"/>
    </source>
</evidence>
<dbReference type="Gene3D" id="3.40.50.1390">
    <property type="entry name" value="Resolvase, N-terminal catalytic domain"/>
    <property type="match status" value="1"/>
</dbReference>